<dbReference type="RefSeq" id="WP_073038669.1">
    <property type="nucleotide sequence ID" value="NZ_FQVB01000016.1"/>
</dbReference>
<dbReference type="InterPro" id="IPR011009">
    <property type="entry name" value="Kinase-like_dom_sf"/>
</dbReference>
<dbReference type="InterPro" id="IPR051678">
    <property type="entry name" value="AGP_Transferase"/>
</dbReference>
<dbReference type="SUPFAM" id="SSF56112">
    <property type="entry name" value="Protein kinase-like (PK-like)"/>
    <property type="match status" value="1"/>
</dbReference>
<dbReference type="InterPro" id="IPR002575">
    <property type="entry name" value="Aminoglycoside_PTrfase"/>
</dbReference>
<sequence>MNRFHENNDKARILSLLAESGRLVSLETLEPLAGDGSDRRFYRVHLRSRSVIALVADRKNPRVDEVDSMWHIGRHLESRGAPVARILAACQNDGVFLLEDLGRVHLYDLARRPGSWARVQRLYREAVDVLARLHRTAPEGFSADWCFDGARYTPDFVLQRELHYFRRSFLENFLALEGTETRLADDFLSLAERAGQNRGSLVFHRDFQSRNLMVHRESLWVIDYQGMRFGPPEYDLASLLLDPYVMLPDRMWRSLAQHYWEKARPVLGGSRADFWERFQTVALCRCLQALAAYAFLGDQKGKKGFLQHIPAGWKRLNQLLNGPAGRSVPGLHKLVREIEQDPDRFRPIRHPRCGVRPLPDEPGKSGA</sequence>
<dbReference type="PANTHER" id="PTHR21310">
    <property type="entry name" value="AMINOGLYCOSIDE PHOSPHOTRANSFERASE-RELATED-RELATED"/>
    <property type="match status" value="1"/>
</dbReference>
<dbReference type="STRING" id="1121391.SAMN02745206_01805"/>
<dbReference type="Proteomes" id="UP000184076">
    <property type="component" value="Unassembled WGS sequence"/>
</dbReference>
<keyword evidence="4" id="KW-1185">Reference proteome</keyword>
<feature type="region of interest" description="Disordered" evidence="1">
    <location>
        <begin position="345"/>
        <end position="367"/>
    </location>
</feature>
<organism evidence="3 4">
    <name type="scientific">Desulfacinum infernum DSM 9756</name>
    <dbReference type="NCBI Taxonomy" id="1121391"/>
    <lineage>
        <taxon>Bacteria</taxon>
        <taxon>Pseudomonadati</taxon>
        <taxon>Thermodesulfobacteriota</taxon>
        <taxon>Syntrophobacteria</taxon>
        <taxon>Syntrophobacterales</taxon>
        <taxon>Syntrophobacteraceae</taxon>
        <taxon>Desulfacinum</taxon>
    </lineage>
</organism>
<evidence type="ECO:0000259" key="2">
    <source>
        <dbReference type="Pfam" id="PF01636"/>
    </source>
</evidence>
<evidence type="ECO:0000313" key="3">
    <source>
        <dbReference type="EMBL" id="SHF35855.1"/>
    </source>
</evidence>
<accession>A0A1M5B055</accession>
<name>A0A1M5B055_9BACT</name>
<dbReference type="Gene3D" id="3.90.1200.10">
    <property type="match status" value="1"/>
</dbReference>
<dbReference type="AlphaFoldDB" id="A0A1M5B055"/>
<reference evidence="4" key="1">
    <citation type="submission" date="2016-11" db="EMBL/GenBank/DDBJ databases">
        <authorList>
            <person name="Varghese N."/>
            <person name="Submissions S."/>
        </authorList>
    </citation>
    <scope>NUCLEOTIDE SEQUENCE [LARGE SCALE GENOMIC DNA]</scope>
    <source>
        <strain evidence="4">DSM 9756</strain>
    </source>
</reference>
<dbReference type="EMBL" id="FQVB01000016">
    <property type="protein sequence ID" value="SHF35855.1"/>
    <property type="molecule type" value="Genomic_DNA"/>
</dbReference>
<evidence type="ECO:0000256" key="1">
    <source>
        <dbReference type="SAM" id="MobiDB-lite"/>
    </source>
</evidence>
<feature type="domain" description="Aminoglycoside phosphotransferase" evidence="2">
    <location>
        <begin position="28"/>
        <end position="264"/>
    </location>
</feature>
<gene>
    <name evidence="3" type="ORF">SAMN02745206_01805</name>
</gene>
<evidence type="ECO:0000313" key="4">
    <source>
        <dbReference type="Proteomes" id="UP000184076"/>
    </source>
</evidence>
<dbReference type="Pfam" id="PF01636">
    <property type="entry name" value="APH"/>
    <property type="match status" value="1"/>
</dbReference>
<dbReference type="Gene3D" id="3.30.200.20">
    <property type="entry name" value="Phosphorylase Kinase, domain 1"/>
    <property type="match status" value="1"/>
</dbReference>
<feature type="compositionally biased region" description="Basic and acidic residues" evidence="1">
    <location>
        <begin position="358"/>
        <end position="367"/>
    </location>
</feature>
<proteinExistence type="predicted"/>
<protein>
    <recommendedName>
        <fullName evidence="2">Aminoglycoside phosphotransferase domain-containing protein</fullName>
    </recommendedName>
</protein>